<keyword evidence="2" id="KW-0238">DNA-binding</keyword>
<gene>
    <name evidence="6" type="ORF">AAC691_06020</name>
    <name evidence="5" type="ORF">HUK84_07885</name>
</gene>
<dbReference type="SUPFAM" id="SSF46689">
    <property type="entry name" value="Homeodomain-like"/>
    <property type="match status" value="2"/>
</dbReference>
<dbReference type="SMART" id="SM00342">
    <property type="entry name" value="HTH_ARAC"/>
    <property type="match status" value="1"/>
</dbReference>
<dbReference type="EMBL" id="CP152276">
    <property type="protein sequence ID" value="XAE43987.1"/>
    <property type="molecule type" value="Genomic_DNA"/>
</dbReference>
<dbReference type="InterPro" id="IPR050204">
    <property type="entry name" value="AraC_XylS_family_regulators"/>
</dbReference>
<dbReference type="GO" id="GO:0043565">
    <property type="term" value="F:sequence-specific DNA binding"/>
    <property type="evidence" value="ECO:0007669"/>
    <property type="project" value="InterPro"/>
</dbReference>
<dbReference type="InterPro" id="IPR018060">
    <property type="entry name" value="HTH_AraC"/>
</dbReference>
<evidence type="ECO:0000313" key="6">
    <source>
        <dbReference type="EMBL" id="XAE43987.1"/>
    </source>
</evidence>
<dbReference type="EMBL" id="JABXXP010000110">
    <property type="protein sequence ID" value="NVN11057.1"/>
    <property type="molecule type" value="Genomic_DNA"/>
</dbReference>
<dbReference type="PANTHER" id="PTHR46796:SF14">
    <property type="entry name" value="TRANSCRIPTIONAL REGULATORY PROTEIN"/>
    <property type="match status" value="1"/>
</dbReference>
<keyword evidence="1" id="KW-0805">Transcription regulation</keyword>
<dbReference type="Gene3D" id="1.10.10.60">
    <property type="entry name" value="Homeodomain-like"/>
    <property type="match status" value="2"/>
</dbReference>
<evidence type="ECO:0000313" key="5">
    <source>
        <dbReference type="EMBL" id="NVN11057.1"/>
    </source>
</evidence>
<evidence type="ECO:0000256" key="1">
    <source>
        <dbReference type="ARBA" id="ARBA00023015"/>
    </source>
</evidence>
<dbReference type="PROSITE" id="PS00041">
    <property type="entry name" value="HTH_ARAC_FAMILY_1"/>
    <property type="match status" value="1"/>
</dbReference>
<evidence type="ECO:0000313" key="7">
    <source>
        <dbReference type="Proteomes" id="UP000534870"/>
    </source>
</evidence>
<dbReference type="Proteomes" id="UP001449795">
    <property type="component" value="Chromosome"/>
</dbReference>
<dbReference type="InterPro" id="IPR018062">
    <property type="entry name" value="HTH_AraC-typ_CS"/>
</dbReference>
<dbReference type="PRINTS" id="PR00032">
    <property type="entry name" value="HTHARAC"/>
</dbReference>
<evidence type="ECO:0000313" key="8">
    <source>
        <dbReference type="Proteomes" id="UP001449795"/>
    </source>
</evidence>
<dbReference type="InterPro" id="IPR009057">
    <property type="entry name" value="Homeodomain-like_sf"/>
</dbReference>
<dbReference type="GO" id="GO:0003700">
    <property type="term" value="F:DNA-binding transcription factor activity"/>
    <property type="evidence" value="ECO:0007669"/>
    <property type="project" value="InterPro"/>
</dbReference>
<protein>
    <submittedName>
        <fullName evidence="6">AraC family transcriptional regulator</fullName>
    </submittedName>
    <submittedName>
        <fullName evidence="5">Helix-turn-helix transcriptional regulator</fullName>
    </submittedName>
</protein>
<name>A0A7Y7IVH7_9PROT</name>
<organism evidence="5 7">
    <name type="scientific">Nguyenibacter vanlangensis</name>
    <dbReference type="NCBI Taxonomy" id="1216886"/>
    <lineage>
        <taxon>Bacteria</taxon>
        <taxon>Pseudomonadati</taxon>
        <taxon>Pseudomonadota</taxon>
        <taxon>Alphaproteobacteria</taxon>
        <taxon>Acetobacterales</taxon>
        <taxon>Acetobacteraceae</taxon>
        <taxon>Nguyenibacter</taxon>
    </lineage>
</organism>
<proteinExistence type="predicted"/>
<dbReference type="AlphaFoldDB" id="A0A7Y7IVH7"/>
<keyword evidence="3" id="KW-0804">Transcription</keyword>
<dbReference type="PANTHER" id="PTHR46796">
    <property type="entry name" value="HTH-TYPE TRANSCRIPTIONAL ACTIVATOR RHAS-RELATED"/>
    <property type="match status" value="1"/>
</dbReference>
<sequence length="297" mass="32674">MTDAAMRFGKAPEELARILDRAPPIMGDALRGETRLTGRWGHGALHDRLPGMEGHVVITYYGDPQDIVWRVGQQRLAGATRAGTITIIPEGHDGRWDIAGPINVSHVFLTRARLQDCADQLAGGKSVELLARVSFDDPVAARVMEMLGREAAAADPSARLFVEQATDLLCTQLMRGHSSFKALEPAVDRRGLADWQVRKVTDYMRAHLDESIGLDRLAGLVGLSRFHFCTAFRQATGRTPHEWLVTLRIERACQLLAGPELSITDVALAVGYETPSAFATRFRKQIGVTPTAFRRAL</sequence>
<reference evidence="6 8" key="2">
    <citation type="submission" date="2024-04" db="EMBL/GenBank/DDBJ databases">
        <title>Complete genome sequence of Nguyenibacter vanlangesis HBCM-1154, a strain capable of nitrogen fixation, IAA production, and phosphorus solubilization isolated from sugarcane soil.</title>
        <authorList>
            <person name="MY HANH P."/>
        </authorList>
    </citation>
    <scope>NUCLEOTIDE SEQUENCE [LARGE SCALE GENOMIC DNA]</scope>
    <source>
        <strain evidence="6 8">HBCM 1154</strain>
    </source>
</reference>
<evidence type="ECO:0000256" key="3">
    <source>
        <dbReference type="ARBA" id="ARBA00023163"/>
    </source>
</evidence>
<feature type="domain" description="HTH araC/xylS-type" evidence="4">
    <location>
        <begin position="198"/>
        <end position="296"/>
    </location>
</feature>
<evidence type="ECO:0000259" key="4">
    <source>
        <dbReference type="PROSITE" id="PS01124"/>
    </source>
</evidence>
<dbReference type="InterPro" id="IPR020449">
    <property type="entry name" value="Tscrpt_reg_AraC-type_HTH"/>
</dbReference>
<reference evidence="5 7" key="1">
    <citation type="submission" date="2020-06" db="EMBL/GenBank/DDBJ databases">
        <title>Description of novel acetic acid bacteria.</title>
        <authorList>
            <person name="Sombolestani A."/>
        </authorList>
    </citation>
    <scope>NUCLEOTIDE SEQUENCE [LARGE SCALE GENOMIC DNA]</scope>
    <source>
        <strain evidence="5 7">LMG 31431</strain>
    </source>
</reference>
<dbReference type="PROSITE" id="PS01124">
    <property type="entry name" value="HTH_ARAC_FAMILY_2"/>
    <property type="match status" value="1"/>
</dbReference>
<evidence type="ECO:0000256" key="2">
    <source>
        <dbReference type="ARBA" id="ARBA00023125"/>
    </source>
</evidence>
<dbReference type="Pfam" id="PF12833">
    <property type="entry name" value="HTH_18"/>
    <property type="match status" value="1"/>
</dbReference>
<dbReference type="RefSeq" id="WP_176639799.1">
    <property type="nucleotide sequence ID" value="NZ_CP152276.1"/>
</dbReference>
<keyword evidence="8" id="KW-1185">Reference proteome</keyword>
<accession>A0A7Y7IVH7</accession>
<dbReference type="Proteomes" id="UP000534870">
    <property type="component" value="Unassembled WGS sequence"/>
</dbReference>